<sequence>MTLIQTMMTDFTTLDPGCNLWEAAEAMRQSGHWLLPVCHGPRLVGSLSLRDLFTRDEGERGAQKTVAEAMTRNPVSCGMETRLEEVRNLICRSRQPAICVTNADGNLVGMIDVFEVIDALTAPQAFSGPEPEGVRRVRGNV</sequence>
<gene>
    <name evidence="4" type="ORF">GJ668_08165</name>
</gene>
<dbReference type="RefSeq" id="WP_155449664.1">
    <property type="nucleotide sequence ID" value="NZ_WNKT01000013.1"/>
</dbReference>
<dbReference type="PROSITE" id="PS51371">
    <property type="entry name" value="CBS"/>
    <property type="match status" value="2"/>
</dbReference>
<evidence type="ECO:0000313" key="5">
    <source>
        <dbReference type="Proteomes" id="UP000434044"/>
    </source>
</evidence>
<dbReference type="Proteomes" id="UP000434044">
    <property type="component" value="Unassembled WGS sequence"/>
</dbReference>
<name>A0A6N8E9U9_9GAMM</name>
<evidence type="ECO:0000256" key="2">
    <source>
        <dbReference type="PROSITE-ProRule" id="PRU00703"/>
    </source>
</evidence>
<comment type="caution">
    <text evidence="4">The sequence shown here is derived from an EMBL/GenBank/DDBJ whole genome shotgun (WGS) entry which is preliminary data.</text>
</comment>
<feature type="domain" description="CBS" evidence="3">
    <location>
        <begin position="7"/>
        <end position="65"/>
    </location>
</feature>
<dbReference type="SUPFAM" id="SSF54631">
    <property type="entry name" value="CBS-domain pair"/>
    <property type="match status" value="1"/>
</dbReference>
<feature type="domain" description="CBS" evidence="3">
    <location>
        <begin position="70"/>
        <end position="126"/>
    </location>
</feature>
<dbReference type="PANTHER" id="PTHR43080:SF2">
    <property type="entry name" value="CBS DOMAIN-CONTAINING PROTEIN"/>
    <property type="match status" value="1"/>
</dbReference>
<dbReference type="CDD" id="cd02205">
    <property type="entry name" value="CBS_pair_SF"/>
    <property type="match status" value="1"/>
</dbReference>
<dbReference type="PANTHER" id="PTHR43080">
    <property type="entry name" value="CBS DOMAIN-CONTAINING PROTEIN CBSX3, MITOCHONDRIAL"/>
    <property type="match status" value="1"/>
</dbReference>
<dbReference type="InterPro" id="IPR046342">
    <property type="entry name" value="CBS_dom_sf"/>
</dbReference>
<proteinExistence type="predicted"/>
<evidence type="ECO:0000256" key="1">
    <source>
        <dbReference type="ARBA" id="ARBA00023122"/>
    </source>
</evidence>
<keyword evidence="5" id="KW-1185">Reference proteome</keyword>
<dbReference type="Gene3D" id="3.10.580.10">
    <property type="entry name" value="CBS-domain"/>
    <property type="match status" value="1"/>
</dbReference>
<dbReference type="InterPro" id="IPR000644">
    <property type="entry name" value="CBS_dom"/>
</dbReference>
<protein>
    <submittedName>
        <fullName evidence="4">CBS domain-containing protein</fullName>
    </submittedName>
</protein>
<reference evidence="4 5" key="1">
    <citation type="submission" date="2019-11" db="EMBL/GenBank/DDBJ databases">
        <title>Whole-genome sequence of the anaerobic purple sulfur bacterium Allochromatium palmeri DSM 15591.</title>
        <authorList>
            <person name="Kyndt J.A."/>
            <person name="Meyer T.E."/>
        </authorList>
    </citation>
    <scope>NUCLEOTIDE SEQUENCE [LARGE SCALE GENOMIC DNA]</scope>
    <source>
        <strain evidence="4 5">DSM 15591</strain>
    </source>
</reference>
<organism evidence="4 5">
    <name type="scientific">Allochromatium palmeri</name>
    <dbReference type="NCBI Taxonomy" id="231048"/>
    <lineage>
        <taxon>Bacteria</taxon>
        <taxon>Pseudomonadati</taxon>
        <taxon>Pseudomonadota</taxon>
        <taxon>Gammaproteobacteria</taxon>
        <taxon>Chromatiales</taxon>
        <taxon>Chromatiaceae</taxon>
        <taxon>Allochromatium</taxon>
    </lineage>
</organism>
<dbReference type="EMBL" id="WNKT01000013">
    <property type="protein sequence ID" value="MTW21073.1"/>
    <property type="molecule type" value="Genomic_DNA"/>
</dbReference>
<dbReference type="InterPro" id="IPR051257">
    <property type="entry name" value="Diverse_CBS-Domain"/>
</dbReference>
<dbReference type="OrthoDB" id="9807125at2"/>
<dbReference type="AlphaFoldDB" id="A0A6N8E9U9"/>
<evidence type="ECO:0000313" key="4">
    <source>
        <dbReference type="EMBL" id="MTW21073.1"/>
    </source>
</evidence>
<accession>A0A6N8E9U9</accession>
<keyword evidence="1 2" id="KW-0129">CBS domain</keyword>
<dbReference type="SMART" id="SM00116">
    <property type="entry name" value="CBS"/>
    <property type="match status" value="2"/>
</dbReference>
<dbReference type="Pfam" id="PF00571">
    <property type="entry name" value="CBS"/>
    <property type="match status" value="2"/>
</dbReference>
<evidence type="ECO:0000259" key="3">
    <source>
        <dbReference type="PROSITE" id="PS51371"/>
    </source>
</evidence>